<dbReference type="InParanoid" id="B0DTK1"/>
<gene>
    <name evidence="1" type="ORF">LACBIDRAFT_332690</name>
</gene>
<proteinExistence type="predicted"/>
<dbReference type="Proteomes" id="UP000001194">
    <property type="component" value="Unassembled WGS sequence"/>
</dbReference>
<protein>
    <submittedName>
        <fullName evidence="1">Predicted protein</fullName>
    </submittedName>
</protein>
<evidence type="ECO:0000313" key="2">
    <source>
        <dbReference type="Proteomes" id="UP000001194"/>
    </source>
</evidence>
<evidence type="ECO:0000313" key="1">
    <source>
        <dbReference type="EMBL" id="EDR02131.1"/>
    </source>
</evidence>
<keyword evidence="2" id="KW-1185">Reference proteome</keyword>
<sequence length="117" mass="12843">MSGMAWFVPLSDSIWVAMTTLMAAACLYRASPVFAVVELSLDSNMTTHVWLQDTVFCCPNRLLFYAKFEFAVVPSGFLMTMDFGLGKLADQQGALSQPVEVWGTALQSPTLNKLLAL</sequence>
<dbReference type="EMBL" id="DS547133">
    <property type="protein sequence ID" value="EDR02131.1"/>
    <property type="molecule type" value="Genomic_DNA"/>
</dbReference>
<dbReference type="RefSeq" id="XP_001887288.1">
    <property type="nucleotide sequence ID" value="XM_001887253.1"/>
</dbReference>
<organism evidence="2">
    <name type="scientific">Laccaria bicolor (strain S238N-H82 / ATCC MYA-4686)</name>
    <name type="common">Bicoloured deceiver</name>
    <name type="synonym">Laccaria laccata var. bicolor</name>
    <dbReference type="NCBI Taxonomy" id="486041"/>
    <lineage>
        <taxon>Eukaryota</taxon>
        <taxon>Fungi</taxon>
        <taxon>Dikarya</taxon>
        <taxon>Basidiomycota</taxon>
        <taxon>Agaricomycotina</taxon>
        <taxon>Agaricomycetes</taxon>
        <taxon>Agaricomycetidae</taxon>
        <taxon>Agaricales</taxon>
        <taxon>Agaricineae</taxon>
        <taxon>Hydnangiaceae</taxon>
        <taxon>Laccaria</taxon>
    </lineage>
</organism>
<reference evidence="1 2" key="1">
    <citation type="journal article" date="2008" name="Nature">
        <title>The genome of Laccaria bicolor provides insights into mycorrhizal symbiosis.</title>
        <authorList>
            <person name="Martin F."/>
            <person name="Aerts A."/>
            <person name="Ahren D."/>
            <person name="Brun A."/>
            <person name="Danchin E.G.J."/>
            <person name="Duchaussoy F."/>
            <person name="Gibon J."/>
            <person name="Kohler A."/>
            <person name="Lindquist E."/>
            <person name="Pereda V."/>
            <person name="Salamov A."/>
            <person name="Shapiro H.J."/>
            <person name="Wuyts J."/>
            <person name="Blaudez D."/>
            <person name="Buee M."/>
            <person name="Brokstein P."/>
            <person name="Canbaeck B."/>
            <person name="Cohen D."/>
            <person name="Courty P.E."/>
            <person name="Coutinho P.M."/>
            <person name="Delaruelle C."/>
            <person name="Detter J.C."/>
            <person name="Deveau A."/>
            <person name="DiFazio S."/>
            <person name="Duplessis S."/>
            <person name="Fraissinet-Tachet L."/>
            <person name="Lucic E."/>
            <person name="Frey-Klett P."/>
            <person name="Fourrey C."/>
            <person name="Feussner I."/>
            <person name="Gay G."/>
            <person name="Grimwood J."/>
            <person name="Hoegger P.J."/>
            <person name="Jain P."/>
            <person name="Kilaru S."/>
            <person name="Labbe J."/>
            <person name="Lin Y.C."/>
            <person name="Legue V."/>
            <person name="Le Tacon F."/>
            <person name="Marmeisse R."/>
            <person name="Melayah D."/>
            <person name="Montanini B."/>
            <person name="Muratet M."/>
            <person name="Nehls U."/>
            <person name="Niculita-Hirzel H."/>
            <person name="Oudot-Le Secq M.P."/>
            <person name="Peter M."/>
            <person name="Quesneville H."/>
            <person name="Rajashekar B."/>
            <person name="Reich M."/>
            <person name="Rouhier N."/>
            <person name="Schmutz J."/>
            <person name="Yin T."/>
            <person name="Chalot M."/>
            <person name="Henrissat B."/>
            <person name="Kuees U."/>
            <person name="Lucas S."/>
            <person name="Van de Peer Y."/>
            <person name="Podila G.K."/>
            <person name="Polle A."/>
            <person name="Pukkila P.J."/>
            <person name="Richardson P.M."/>
            <person name="Rouze P."/>
            <person name="Sanders I.R."/>
            <person name="Stajich J.E."/>
            <person name="Tunlid A."/>
            <person name="Tuskan G."/>
            <person name="Grigoriev I.V."/>
        </authorList>
    </citation>
    <scope>NUCLEOTIDE SEQUENCE [LARGE SCALE GENOMIC DNA]</scope>
    <source>
        <strain evidence="2">S238N-H82 / ATCC MYA-4686</strain>
    </source>
</reference>
<dbReference type="KEGG" id="lbc:LACBIDRAFT_332690"/>
<name>B0DTK1_LACBS</name>
<dbReference type="HOGENOM" id="CLU_2085249_0_0_1"/>
<dbReference type="GeneID" id="6082925"/>
<accession>B0DTK1</accession>
<dbReference type="AlphaFoldDB" id="B0DTK1"/>